<feature type="domain" description="PDZ" evidence="4">
    <location>
        <begin position="1458"/>
        <end position="1539"/>
    </location>
</feature>
<dbReference type="CDD" id="cd00136">
    <property type="entry name" value="PDZ_canonical"/>
    <property type="match status" value="1"/>
</dbReference>
<feature type="compositionally biased region" description="Basic and acidic residues" evidence="2">
    <location>
        <begin position="540"/>
        <end position="549"/>
    </location>
</feature>
<accession>A0A8B6YXE6</accession>
<feature type="compositionally biased region" description="Polar residues" evidence="2">
    <location>
        <begin position="1339"/>
        <end position="1353"/>
    </location>
</feature>
<evidence type="ECO:0000256" key="2">
    <source>
        <dbReference type="SAM" id="MobiDB-lite"/>
    </source>
</evidence>
<feature type="domain" description="FERM" evidence="3">
    <location>
        <begin position="684"/>
        <end position="1122"/>
    </location>
</feature>
<dbReference type="RefSeq" id="XP_006562750.2">
    <property type="nucleotide sequence ID" value="XM_006562687.3"/>
</dbReference>
<dbReference type="InterPro" id="IPR052074">
    <property type="entry name" value="NonRcpt_TyrProt_Phosphatase"/>
</dbReference>
<dbReference type="PROSITE" id="PS50057">
    <property type="entry name" value="FERM_3"/>
    <property type="match status" value="1"/>
</dbReference>
<organism evidence="6">
    <name type="scientific">Apis mellifera</name>
    <name type="common">Honeybee</name>
    <dbReference type="NCBI Taxonomy" id="7460"/>
    <lineage>
        <taxon>Eukaryota</taxon>
        <taxon>Metazoa</taxon>
        <taxon>Ecdysozoa</taxon>
        <taxon>Arthropoda</taxon>
        <taxon>Hexapoda</taxon>
        <taxon>Insecta</taxon>
        <taxon>Pterygota</taxon>
        <taxon>Neoptera</taxon>
        <taxon>Endopterygota</taxon>
        <taxon>Hymenoptera</taxon>
        <taxon>Apocrita</taxon>
        <taxon>Aculeata</taxon>
        <taxon>Apoidea</taxon>
        <taxon>Anthophila</taxon>
        <taxon>Apidae</taxon>
        <taxon>Apis</taxon>
    </lineage>
</organism>
<feature type="compositionally biased region" description="Basic residues" evidence="2">
    <location>
        <begin position="334"/>
        <end position="346"/>
    </location>
</feature>
<feature type="region of interest" description="Disordered" evidence="2">
    <location>
        <begin position="496"/>
        <end position="637"/>
    </location>
</feature>
<dbReference type="InterPro" id="IPR035963">
    <property type="entry name" value="FERM_2"/>
</dbReference>
<keyword evidence="7" id="KW-1185">Reference proteome</keyword>
<dbReference type="Pfam" id="PF09380">
    <property type="entry name" value="FERM_C"/>
    <property type="match status" value="1"/>
</dbReference>
<dbReference type="PANTHER" id="PTHR46900:SF2">
    <property type="entry name" value="TYROSINE-PROTEIN PHOSPHATASE NON-RECEPTOR TYPE 13"/>
    <property type="match status" value="1"/>
</dbReference>
<gene>
    <name evidence="8 9 10" type="primary">LOC100577492</name>
</gene>
<dbReference type="Gene3D" id="1.20.80.10">
    <property type="match status" value="1"/>
</dbReference>
<evidence type="ECO:0000313" key="6">
    <source>
        <dbReference type="EnsemblMetazoa" id="XP_006562749"/>
    </source>
</evidence>
<feature type="compositionally biased region" description="Basic and acidic residues" evidence="2">
    <location>
        <begin position="556"/>
        <end position="569"/>
    </location>
</feature>
<feature type="compositionally biased region" description="Polar residues" evidence="2">
    <location>
        <begin position="529"/>
        <end position="539"/>
    </location>
</feature>
<dbReference type="GeneID" id="100577492"/>
<dbReference type="RefSeq" id="XP_006562747.2">
    <property type="nucleotide sequence ID" value="XM_006562684.3"/>
</dbReference>
<reference evidence="8 9" key="2">
    <citation type="submission" date="2025-04" db="UniProtKB">
        <authorList>
            <consortium name="RefSeq"/>
        </authorList>
    </citation>
    <scope>IDENTIFICATION</scope>
    <source>
        <strain evidence="8 9">DH4</strain>
        <tissue evidence="8 9">Whole body</tissue>
    </source>
</reference>
<dbReference type="SMART" id="SM00228">
    <property type="entry name" value="PDZ"/>
    <property type="match status" value="1"/>
</dbReference>
<feature type="region of interest" description="Disordered" evidence="2">
    <location>
        <begin position="1339"/>
        <end position="1360"/>
    </location>
</feature>
<keyword evidence="1" id="KW-0677">Repeat</keyword>
<dbReference type="EnsemblMetazoa" id="XM_006562684">
    <property type="protein sequence ID" value="XP_006562747"/>
    <property type="gene ID" value="LOC100577492"/>
</dbReference>
<evidence type="ECO:0000313" key="8">
    <source>
        <dbReference type="RefSeq" id="XP_006562747.2"/>
    </source>
</evidence>
<feature type="compositionally biased region" description="Polar residues" evidence="2">
    <location>
        <begin position="253"/>
        <end position="263"/>
    </location>
</feature>
<feature type="compositionally biased region" description="Polar residues" evidence="2">
    <location>
        <begin position="354"/>
        <end position="375"/>
    </location>
</feature>
<sequence length="1647" mass="183833">MQTDLNGGPGLAVVAGDVLALRGTGLAAAETWALLCQAAQALQDLFLSNGGVVGGSRAGPVVTPHTLELTPRGRVLLQLAPPESARAYLPPEYRPGRVYSDTDSEKMWMYSLGRALLDTTPRVAALTGTVSVSPSSALQSVLAAMTEPDPRRRASLMNLLDVISEYCRTRLQSKPFTHIVMDMYREVVKSSQYTARKRMITYQHLNPPLRNQSDLSDQNRRQTNSYPHHHHPQPPPPPPPPPPPTSSSSQQPDSLQSIHNQAGKNPHPHNPHHHRHHHHHHHHHRNNNQDQQYRSMNHQYNHSSQHRSPARYQPHQQHVQQFQDASQQAETPKIHHYHHHHHHHPAKGALFKLQSRNSHSHPNLTSLCGQQSQQNRRQEVEDRRAQQFHSQMNVQASGRPVLQHPRRHHHSRTYSQPIYTRLQHTRSSGNLPSTIVGESNPGGNVYSDPIYALPVKPFLSSQDVRVNGLSVKTPVGHRNEDVYTTTAIARRPSIAGYSHPDIATSSSTERTREEIYGRSTAREKPALQRQHSNPQLPSNRDQDDFERVPEQSVTTTDHRCPAGRGKEEQGVQQQNPVSSMRVRSVQGPPKPPRIITTLKKLPFSDVESNKSEPPAKPPRNLIKNGPRARRGKAVQRAPSRLYRTIGGPTRSFNKAQCVGPEFVVRANQPPKTLCVGQVKTGNSGRIVVIMLTGQRVEVTCDPQKVTAGDLFQAIMQAESLDENFTLGLAVLLAGDFAILPPDTKLNKVAPPGWLSSGKSKGLLGLPTSFMLYLRLRFFLPSLRGVRSWISKHLLYLQIRRCILEQQLVCPYSELINLTGLALQAEFGNYNVNEHGCGDYFLLEHYIPESLILNVDQHQSRVNNEGPEALRARLHQAHRDRRGLDSNKAEEMFITHAQTLPDYGSHYYIATVDSKELEKVMAQQKRRKAADNRDNCEGLIDSSENIYGQDTARSQEYQLRGRVEVSRLGSCENIPKSSYDERKPTGLTKSATTNDIYGAHKSKYHRVDSCNNNHNINNVNNGNNHGGKSGKGGKKKSESNVWLAIHAHGLKLFERGGEPRERVELAQFQWKDIQTLSYSKSCLVVYSKVNGKRCKFKLRMDHRKSYFAFKLTSLHHQFFLRLRSELTSLQGLAKEFGVPMTVEAKPSPSKSKSYDSKTKIAIANTVKNAQSRPNYSTQLEEYQNKENENPQKDAVISVPKAKDVIREPGFYSSEEDALYAQVNVRLEPEGESRDTEDESERSLTSPNEPLSIDGKGLKNDGKIYNCPRIELETETECGYSLPKIVSSSNDVDQLEKPDNNPEELYAAINKVGVSRKNEFPVPDEVWDVSDVKKSLHKMKTSSLPNYGTSRQSGGYRTPSLPRRLGVKMGTRAIYSSLVQKDTALTDDIESLSLKSDTESSIQSLSARSAESPLPEAYVLNADIRTDDETFRVPEDESMSASLAARLEELSFAEERILQTIKLERGHGGSIGLQVTEGNDGGVYVQAVSVGGSADMAGNVNKGDRIVAINGQNLLHLRYEDALKMLQSSSDTIELVLSQPTSRKNATSRQNHEQPAENNYLNDIRFDVSSEADTSSMTNKWLVQRTTDVASVQNTSSAYSSAASSAMGNHNANSLYMADLVDNGALKSASMLLSIEDFDVSRTSRQVFI</sequence>
<evidence type="ECO:0000259" key="5">
    <source>
        <dbReference type="PROSITE" id="PS51377"/>
    </source>
</evidence>
<dbReference type="SUPFAM" id="SSF50729">
    <property type="entry name" value="PH domain-like"/>
    <property type="match status" value="1"/>
</dbReference>
<dbReference type="SMART" id="SM01196">
    <property type="entry name" value="FERM_C"/>
    <property type="match status" value="1"/>
</dbReference>
<dbReference type="PROSITE" id="PS50106">
    <property type="entry name" value="PDZ"/>
    <property type="match status" value="1"/>
</dbReference>
<evidence type="ECO:0000313" key="7">
    <source>
        <dbReference type="Proteomes" id="UP000005203"/>
    </source>
</evidence>
<feature type="compositionally biased region" description="Pro residues" evidence="2">
    <location>
        <begin position="233"/>
        <end position="245"/>
    </location>
</feature>
<feature type="region of interest" description="Disordered" evidence="2">
    <location>
        <begin position="204"/>
        <end position="387"/>
    </location>
</feature>
<evidence type="ECO:0000313" key="9">
    <source>
        <dbReference type="RefSeq" id="XP_006562749.2"/>
    </source>
</evidence>
<accession>A0A8B6YXF0</accession>
<reference evidence="6" key="1">
    <citation type="submission" date="2021-01" db="UniProtKB">
        <authorList>
            <consortium name="EnsemblMetazoa"/>
        </authorList>
    </citation>
    <scope>IDENTIFICATION</scope>
    <source>
        <strain evidence="6">DH4</strain>
    </source>
</reference>
<dbReference type="InterPro" id="IPR014352">
    <property type="entry name" value="FERM/acyl-CoA-bd_prot_sf"/>
</dbReference>
<dbReference type="PANTHER" id="PTHR46900">
    <property type="entry name" value="TYROSINE-PROTEIN PHOSPHATASE NON-RECEPTOR TYPE 13"/>
    <property type="match status" value="1"/>
</dbReference>
<dbReference type="SUPFAM" id="SSF47031">
    <property type="entry name" value="Second domain of FERM"/>
    <property type="match status" value="1"/>
</dbReference>
<dbReference type="SMART" id="SM00295">
    <property type="entry name" value="B41"/>
    <property type="match status" value="1"/>
</dbReference>
<protein>
    <submittedName>
        <fullName evidence="8 9">Uncharacterized protein LOC100577492</fullName>
    </submittedName>
</protein>
<dbReference type="GO" id="GO:0009887">
    <property type="term" value="P:animal organ morphogenesis"/>
    <property type="evidence" value="ECO:0007669"/>
    <property type="project" value="UniProtKB-ARBA"/>
</dbReference>
<dbReference type="Gene3D" id="2.30.42.10">
    <property type="match status" value="1"/>
</dbReference>
<dbReference type="EnsemblMetazoa" id="XM_006562686">
    <property type="protein sequence ID" value="XP_006562749"/>
    <property type="gene ID" value="LOC100577492"/>
</dbReference>
<dbReference type="GO" id="GO:0030182">
    <property type="term" value="P:neuron differentiation"/>
    <property type="evidence" value="ECO:0007669"/>
    <property type="project" value="UniProtKB-ARBA"/>
</dbReference>
<dbReference type="InterPro" id="IPR011993">
    <property type="entry name" value="PH-like_dom_sf"/>
</dbReference>
<dbReference type="InterPro" id="IPR018980">
    <property type="entry name" value="FERM_PH-like_C"/>
</dbReference>
<dbReference type="Proteomes" id="UP000005203">
    <property type="component" value="Linkage group LG4"/>
</dbReference>
<feature type="region of interest" description="Disordered" evidence="2">
    <location>
        <begin position="1225"/>
        <end position="1256"/>
    </location>
</feature>
<feature type="compositionally biased region" description="Polar residues" evidence="2">
    <location>
        <begin position="209"/>
        <end position="226"/>
    </location>
</feature>
<dbReference type="Pfam" id="PF00595">
    <property type="entry name" value="PDZ"/>
    <property type="match status" value="1"/>
</dbReference>
<dbReference type="EnsemblMetazoa" id="XM_006562687">
    <property type="protein sequence ID" value="XP_006562750"/>
    <property type="gene ID" value="LOC100577492"/>
</dbReference>
<dbReference type="SMART" id="SM00750">
    <property type="entry name" value="KIND"/>
    <property type="match status" value="1"/>
</dbReference>
<dbReference type="InterPro" id="IPR036034">
    <property type="entry name" value="PDZ_sf"/>
</dbReference>
<evidence type="ECO:0000256" key="1">
    <source>
        <dbReference type="ARBA" id="ARBA00022737"/>
    </source>
</evidence>
<dbReference type="PROSITE" id="PS51377">
    <property type="entry name" value="KIND"/>
    <property type="match status" value="1"/>
</dbReference>
<accession>A0A7M7GUJ6</accession>
<feature type="domain" description="KIND" evidence="5">
    <location>
        <begin position="13"/>
        <end position="233"/>
    </location>
</feature>
<feature type="compositionally biased region" description="Basic and acidic residues" evidence="2">
    <location>
        <begin position="509"/>
        <end position="526"/>
    </location>
</feature>
<accession>A0A7M7GPE9</accession>
<dbReference type="SUPFAM" id="SSF50156">
    <property type="entry name" value="PDZ domain-like"/>
    <property type="match status" value="1"/>
</dbReference>
<proteinExistence type="predicted"/>
<dbReference type="RefSeq" id="XP_006562749.2">
    <property type="nucleotide sequence ID" value="XM_006562686.3"/>
</dbReference>
<evidence type="ECO:0000313" key="10">
    <source>
        <dbReference type="RefSeq" id="XP_006562750.2"/>
    </source>
</evidence>
<dbReference type="InterPro" id="IPR019749">
    <property type="entry name" value="Band_41_domain"/>
</dbReference>
<feature type="compositionally biased region" description="Basic and acidic residues" evidence="2">
    <location>
        <begin position="376"/>
        <end position="385"/>
    </location>
</feature>
<dbReference type="InterPro" id="IPR000299">
    <property type="entry name" value="FERM_domain"/>
</dbReference>
<evidence type="ECO:0000259" key="4">
    <source>
        <dbReference type="PROSITE" id="PS50106"/>
    </source>
</evidence>
<feature type="compositionally biased region" description="Low complexity" evidence="2">
    <location>
        <begin position="313"/>
        <end position="328"/>
    </location>
</feature>
<dbReference type="InterPro" id="IPR019748">
    <property type="entry name" value="FERM_central"/>
</dbReference>
<dbReference type="GO" id="GO:0071944">
    <property type="term" value="C:cell periphery"/>
    <property type="evidence" value="ECO:0007669"/>
    <property type="project" value="UniProtKB-ARBA"/>
</dbReference>
<dbReference type="InterPro" id="IPR011019">
    <property type="entry name" value="KIND_dom"/>
</dbReference>
<dbReference type="CDD" id="cd14473">
    <property type="entry name" value="FERM_B-lobe"/>
    <property type="match status" value="1"/>
</dbReference>
<feature type="region of interest" description="Disordered" evidence="2">
    <location>
        <begin position="1015"/>
        <end position="1035"/>
    </location>
</feature>
<dbReference type="KEGG" id="ame:100577492"/>
<dbReference type="Gene3D" id="2.30.29.30">
    <property type="entry name" value="Pleckstrin-homology domain (PH domain)/Phosphotyrosine-binding domain (PTB)"/>
    <property type="match status" value="1"/>
</dbReference>
<dbReference type="Gene3D" id="1.10.510.10">
    <property type="entry name" value="Transferase(Phosphotransferase) domain 1"/>
    <property type="match status" value="1"/>
</dbReference>
<evidence type="ECO:0000259" key="3">
    <source>
        <dbReference type="PROSITE" id="PS50057"/>
    </source>
</evidence>
<dbReference type="InterPro" id="IPR001478">
    <property type="entry name" value="PDZ"/>
</dbReference>
<dbReference type="OrthoDB" id="123971at2759"/>
<feature type="compositionally biased region" description="Polar residues" evidence="2">
    <location>
        <begin position="289"/>
        <end position="303"/>
    </location>
</feature>
<dbReference type="Pfam" id="PF00373">
    <property type="entry name" value="FERM_M"/>
    <property type="match status" value="1"/>
</dbReference>
<name>A0A7M7GPE9_APIME</name>
<feature type="compositionally biased region" description="Basic residues" evidence="2">
    <location>
        <begin position="266"/>
        <end position="286"/>
    </location>
</feature>